<reference evidence="1" key="1">
    <citation type="journal article" date="2012" name="PLoS ONE">
        <title>Gene sets for utilization of primary and secondary nutrition supplies in the distal gut of endangered iberian lynx.</title>
        <authorList>
            <person name="Alcaide M."/>
            <person name="Messina E."/>
            <person name="Richter M."/>
            <person name="Bargiela R."/>
            <person name="Peplies J."/>
            <person name="Huws S.A."/>
            <person name="Newbold C.J."/>
            <person name="Golyshin P.N."/>
            <person name="Simon M.A."/>
            <person name="Lopez G."/>
            <person name="Yakimov M.M."/>
            <person name="Ferrer M."/>
        </authorList>
    </citation>
    <scope>NUCLEOTIDE SEQUENCE</scope>
</reference>
<dbReference type="EMBL" id="AMCI01005980">
    <property type="protein sequence ID" value="EJW95135.1"/>
    <property type="molecule type" value="Genomic_DNA"/>
</dbReference>
<gene>
    <name evidence="1" type="ORF">EVA_16759</name>
</gene>
<dbReference type="AlphaFoldDB" id="J9C5M8"/>
<accession>J9C5M8</accession>
<protein>
    <submittedName>
        <fullName evidence="1">Uncharacterized protein</fullName>
    </submittedName>
</protein>
<sequence length="42" mass="4561">MLPTLLLIIIPAASRKICGLTTAADAKLLIFRLLMSVTKHVL</sequence>
<evidence type="ECO:0000313" key="1">
    <source>
        <dbReference type="EMBL" id="EJW95135.1"/>
    </source>
</evidence>
<organism evidence="1">
    <name type="scientific">gut metagenome</name>
    <dbReference type="NCBI Taxonomy" id="749906"/>
    <lineage>
        <taxon>unclassified sequences</taxon>
        <taxon>metagenomes</taxon>
        <taxon>organismal metagenomes</taxon>
    </lineage>
</organism>
<comment type="caution">
    <text evidence="1">The sequence shown here is derived from an EMBL/GenBank/DDBJ whole genome shotgun (WGS) entry which is preliminary data.</text>
</comment>
<name>J9C5M8_9ZZZZ</name>
<proteinExistence type="predicted"/>